<feature type="transmembrane region" description="Helical" evidence="7">
    <location>
        <begin position="152"/>
        <end position="170"/>
    </location>
</feature>
<evidence type="ECO:0000256" key="2">
    <source>
        <dbReference type="ARBA" id="ARBA00007362"/>
    </source>
</evidence>
<dbReference type="InterPro" id="IPR051258">
    <property type="entry name" value="Diverse_Substrate_Transporter"/>
</dbReference>
<evidence type="ECO:0000256" key="4">
    <source>
        <dbReference type="ARBA" id="ARBA00022692"/>
    </source>
</evidence>
<proteinExistence type="inferred from homology"/>
<comment type="subcellular location">
    <subcellularLocation>
        <location evidence="1">Cell membrane</location>
        <topology evidence="1">Multi-pass membrane protein</topology>
    </subcellularLocation>
</comment>
<keyword evidence="3" id="KW-1003">Cell membrane</keyword>
<feature type="transmembrane region" description="Helical" evidence="7">
    <location>
        <begin position="209"/>
        <end position="230"/>
    </location>
</feature>
<comment type="similarity">
    <text evidence="2">Belongs to the EamA transporter family.</text>
</comment>
<dbReference type="PANTHER" id="PTHR42920:SF5">
    <property type="entry name" value="EAMA DOMAIN-CONTAINING PROTEIN"/>
    <property type="match status" value="1"/>
</dbReference>
<sequence length="298" mass="32413">MLENKRTRAHLLLLLTAIIWGSAFVFQKFATEELSGWFITAARFSIAAVVLWVITYKKWGRLDKGYLLGGIITGLTMGTATAVQTVALAMGTTPGKSAFLTAVYCVIVPFFYWFVSKERPQRNHVIAAIFCLAGIGLISLNGDMTMLPGDVVTLVCGVIYACDLTAVAWFSKGRDPILLTTMQITFSAVIGWIGTLLTNGMPESVSMGAMGNVMYLALLSTALCLFLQAYGLKHTDAAVGTILLSLESVFGVVFSVLLYHEEVTPRMAVGFAVVFVAVLMSQFRYEPKKKTEKSAQTS</sequence>
<feature type="transmembrane region" description="Helical" evidence="7">
    <location>
        <begin position="12"/>
        <end position="30"/>
    </location>
</feature>
<evidence type="ECO:0000313" key="10">
    <source>
        <dbReference type="Proteomes" id="UP000183975"/>
    </source>
</evidence>
<name>A0A1M6QVC2_9FIRM</name>
<dbReference type="AlphaFoldDB" id="A0A1M6QVC2"/>
<gene>
    <name evidence="9" type="ORF">SAMN02745138_01417</name>
</gene>
<protein>
    <submittedName>
        <fullName evidence="9">Permease of the drug/metabolite transporter (DMT) superfamily</fullName>
    </submittedName>
</protein>
<accession>A0A1M6QVC2</accession>
<dbReference type="Pfam" id="PF00892">
    <property type="entry name" value="EamA"/>
    <property type="match status" value="2"/>
</dbReference>
<evidence type="ECO:0000259" key="8">
    <source>
        <dbReference type="Pfam" id="PF00892"/>
    </source>
</evidence>
<keyword evidence="10" id="KW-1185">Reference proteome</keyword>
<dbReference type="InterPro" id="IPR037185">
    <property type="entry name" value="EmrE-like"/>
</dbReference>
<organism evidence="9 10">
    <name type="scientific">Anaerotignum lactatifermentans DSM 14214</name>
    <dbReference type="NCBI Taxonomy" id="1121323"/>
    <lineage>
        <taxon>Bacteria</taxon>
        <taxon>Bacillati</taxon>
        <taxon>Bacillota</taxon>
        <taxon>Clostridia</taxon>
        <taxon>Lachnospirales</taxon>
        <taxon>Anaerotignaceae</taxon>
        <taxon>Anaerotignum</taxon>
    </lineage>
</organism>
<evidence type="ECO:0000256" key="1">
    <source>
        <dbReference type="ARBA" id="ARBA00004651"/>
    </source>
</evidence>
<dbReference type="SUPFAM" id="SSF103481">
    <property type="entry name" value="Multidrug resistance efflux transporter EmrE"/>
    <property type="match status" value="2"/>
</dbReference>
<feature type="domain" description="EamA" evidence="8">
    <location>
        <begin position="148"/>
        <end position="280"/>
    </location>
</feature>
<dbReference type="RefSeq" id="WP_072850458.1">
    <property type="nucleotide sequence ID" value="NZ_FRAH01000020.1"/>
</dbReference>
<keyword evidence="5 7" id="KW-1133">Transmembrane helix</keyword>
<evidence type="ECO:0000256" key="5">
    <source>
        <dbReference type="ARBA" id="ARBA00022989"/>
    </source>
</evidence>
<feature type="transmembrane region" description="Helical" evidence="7">
    <location>
        <begin position="36"/>
        <end position="54"/>
    </location>
</feature>
<keyword evidence="4 7" id="KW-0812">Transmembrane</keyword>
<evidence type="ECO:0000313" key="9">
    <source>
        <dbReference type="EMBL" id="SHK24181.1"/>
    </source>
</evidence>
<dbReference type="EMBL" id="FRAH01000020">
    <property type="protein sequence ID" value="SHK24181.1"/>
    <property type="molecule type" value="Genomic_DNA"/>
</dbReference>
<evidence type="ECO:0000256" key="6">
    <source>
        <dbReference type="ARBA" id="ARBA00023136"/>
    </source>
</evidence>
<dbReference type="InterPro" id="IPR000620">
    <property type="entry name" value="EamA_dom"/>
</dbReference>
<feature type="domain" description="EamA" evidence="8">
    <location>
        <begin position="9"/>
        <end position="139"/>
    </location>
</feature>
<feature type="transmembrane region" description="Helical" evidence="7">
    <location>
        <begin position="265"/>
        <end position="283"/>
    </location>
</feature>
<feature type="transmembrane region" description="Helical" evidence="7">
    <location>
        <begin position="122"/>
        <end position="140"/>
    </location>
</feature>
<feature type="transmembrane region" description="Helical" evidence="7">
    <location>
        <begin position="97"/>
        <end position="115"/>
    </location>
</feature>
<keyword evidence="6 7" id="KW-0472">Membrane</keyword>
<feature type="transmembrane region" description="Helical" evidence="7">
    <location>
        <begin position="66"/>
        <end position="91"/>
    </location>
</feature>
<dbReference type="PANTHER" id="PTHR42920">
    <property type="entry name" value="OS03G0707200 PROTEIN-RELATED"/>
    <property type="match status" value="1"/>
</dbReference>
<feature type="transmembrane region" description="Helical" evidence="7">
    <location>
        <begin position="177"/>
        <end position="197"/>
    </location>
</feature>
<reference evidence="9 10" key="1">
    <citation type="submission" date="2016-11" db="EMBL/GenBank/DDBJ databases">
        <authorList>
            <person name="Jaros S."/>
            <person name="Januszkiewicz K."/>
            <person name="Wedrychowicz H."/>
        </authorList>
    </citation>
    <scope>NUCLEOTIDE SEQUENCE [LARGE SCALE GENOMIC DNA]</scope>
    <source>
        <strain evidence="9 10">DSM 14214</strain>
    </source>
</reference>
<dbReference type="Proteomes" id="UP000183975">
    <property type="component" value="Unassembled WGS sequence"/>
</dbReference>
<evidence type="ECO:0000256" key="3">
    <source>
        <dbReference type="ARBA" id="ARBA00022475"/>
    </source>
</evidence>
<feature type="transmembrane region" description="Helical" evidence="7">
    <location>
        <begin position="237"/>
        <end position="259"/>
    </location>
</feature>
<dbReference type="OrthoDB" id="9804865at2"/>
<evidence type="ECO:0000256" key="7">
    <source>
        <dbReference type="SAM" id="Phobius"/>
    </source>
</evidence>
<dbReference type="GO" id="GO:0005886">
    <property type="term" value="C:plasma membrane"/>
    <property type="evidence" value="ECO:0007669"/>
    <property type="project" value="UniProtKB-SubCell"/>
</dbReference>